<reference evidence="2 3" key="1">
    <citation type="submission" date="2020-08" db="EMBL/GenBank/DDBJ databases">
        <title>Sequencing the genomes of 1000 actinobacteria strains.</title>
        <authorList>
            <person name="Klenk H.-P."/>
        </authorList>
    </citation>
    <scope>NUCLEOTIDE SEQUENCE [LARGE SCALE GENOMIC DNA]</scope>
    <source>
        <strain evidence="2 3">DSM 43768</strain>
    </source>
</reference>
<keyword evidence="3" id="KW-1185">Reference proteome</keyword>
<feature type="compositionally biased region" description="Low complexity" evidence="1">
    <location>
        <begin position="11"/>
        <end position="23"/>
    </location>
</feature>
<comment type="caution">
    <text evidence="2">The sequence shown here is derived from an EMBL/GenBank/DDBJ whole genome shotgun (WGS) entry which is preliminary data.</text>
</comment>
<evidence type="ECO:0000313" key="2">
    <source>
        <dbReference type="EMBL" id="MBB6549504.1"/>
    </source>
</evidence>
<evidence type="ECO:0000313" key="3">
    <source>
        <dbReference type="Proteomes" id="UP000565579"/>
    </source>
</evidence>
<proteinExistence type="predicted"/>
<feature type="region of interest" description="Disordered" evidence="1">
    <location>
        <begin position="62"/>
        <end position="89"/>
    </location>
</feature>
<feature type="compositionally biased region" description="Polar residues" evidence="1">
    <location>
        <begin position="1"/>
        <end position="10"/>
    </location>
</feature>
<evidence type="ECO:0000256" key="1">
    <source>
        <dbReference type="SAM" id="MobiDB-lite"/>
    </source>
</evidence>
<name>A0A7X0NTT3_9ACTN</name>
<dbReference type="EMBL" id="JACHMI010000001">
    <property type="protein sequence ID" value="MBB6549504.1"/>
    <property type="molecule type" value="Genomic_DNA"/>
</dbReference>
<dbReference type="AlphaFoldDB" id="A0A7X0NTT3"/>
<gene>
    <name evidence="2" type="ORF">HD593_004299</name>
</gene>
<sequence length="89" mass="8772">MTTFTTPGGTSVSSATSRASAAAHQGVSGAGLSTTVLPAASAGPSLARVIWCGKFHGVIAPTTPTGSRSTRRSLAIPIGAARPRSRVPA</sequence>
<dbReference type="Proteomes" id="UP000565579">
    <property type="component" value="Unassembled WGS sequence"/>
</dbReference>
<feature type="region of interest" description="Disordered" evidence="1">
    <location>
        <begin position="1"/>
        <end position="27"/>
    </location>
</feature>
<accession>A0A7X0NTT3</accession>
<protein>
    <submittedName>
        <fullName evidence="2">Uncharacterized protein</fullName>
    </submittedName>
</protein>
<organism evidence="2 3">
    <name type="scientific">Nonomuraea rubra</name>
    <dbReference type="NCBI Taxonomy" id="46180"/>
    <lineage>
        <taxon>Bacteria</taxon>
        <taxon>Bacillati</taxon>
        <taxon>Actinomycetota</taxon>
        <taxon>Actinomycetes</taxon>
        <taxon>Streptosporangiales</taxon>
        <taxon>Streptosporangiaceae</taxon>
        <taxon>Nonomuraea</taxon>
    </lineage>
</organism>